<dbReference type="Proteomes" id="UP000053259">
    <property type="component" value="Unassembled WGS sequence"/>
</dbReference>
<dbReference type="Gene3D" id="3.40.50.150">
    <property type="entry name" value="Vaccinia Virus protein VP39"/>
    <property type="match status" value="1"/>
</dbReference>
<dbReference type="STRING" id="253628.A0A0D1XLF7"/>
<evidence type="ECO:0000313" key="2">
    <source>
        <dbReference type="Proteomes" id="UP000053259"/>
    </source>
</evidence>
<evidence type="ECO:0000313" key="1">
    <source>
        <dbReference type="EMBL" id="KIW03261.1"/>
    </source>
</evidence>
<dbReference type="GO" id="GO:0005829">
    <property type="term" value="C:cytosol"/>
    <property type="evidence" value="ECO:0007669"/>
    <property type="project" value="TreeGrafter"/>
</dbReference>
<name>A0A0D1XLF7_9PEZI</name>
<reference evidence="1 2" key="1">
    <citation type="submission" date="2015-01" db="EMBL/GenBank/DDBJ databases">
        <title>The Genome Sequence of Ochroconis gallopava CBS43764.</title>
        <authorList>
            <consortium name="The Broad Institute Genomics Platform"/>
            <person name="Cuomo C."/>
            <person name="de Hoog S."/>
            <person name="Gorbushina A."/>
            <person name="Stielow B."/>
            <person name="Teixiera M."/>
            <person name="Abouelleil A."/>
            <person name="Chapman S.B."/>
            <person name="Priest M."/>
            <person name="Young S.K."/>
            <person name="Wortman J."/>
            <person name="Nusbaum C."/>
            <person name="Birren B."/>
        </authorList>
    </citation>
    <scope>NUCLEOTIDE SEQUENCE [LARGE SCALE GENOMIC DNA]</scope>
    <source>
        <strain evidence="1 2">CBS 43764</strain>
    </source>
</reference>
<dbReference type="GeneID" id="27313454"/>
<dbReference type="CDD" id="cd02440">
    <property type="entry name" value="AdoMet_MTases"/>
    <property type="match status" value="1"/>
</dbReference>
<dbReference type="InParanoid" id="A0A0D1XLF7"/>
<dbReference type="SUPFAM" id="SSF53335">
    <property type="entry name" value="S-adenosyl-L-methionine-dependent methyltransferases"/>
    <property type="match status" value="1"/>
</dbReference>
<dbReference type="InterPro" id="IPR029063">
    <property type="entry name" value="SAM-dependent_MTases_sf"/>
</dbReference>
<dbReference type="PANTHER" id="PTHR14614:SF132">
    <property type="entry name" value="PROTEIN-LYSINE METHYLTRANSFERASE C42C1.13"/>
    <property type="match status" value="1"/>
</dbReference>
<keyword evidence="2" id="KW-1185">Reference proteome</keyword>
<dbReference type="AlphaFoldDB" id="A0A0D1XLF7"/>
<dbReference type="Pfam" id="PF10294">
    <property type="entry name" value="Methyltransf_16"/>
    <property type="match status" value="1"/>
</dbReference>
<sequence>MRYIRFLKPPKVHGSQIKTLITVTSDLGESFLPEAVQLSASLRSAVQHDTLYLRKKLQWEASMRSIPLTFDFDKSDIVWPVKIHVTTRDAELTDHFERGQNGLSLPPIISAWSDILDLQIGINEAARMVERRFQPLSDRPLCIWEETGESIARHIWDAGIALSAYVEGMVALQPEPLSPADQITYSSSSNTINIIELGAGCGIVGISLAQSIPNCNVLLTDLPEAREIAERNVSTMTPAVGSCASFQELDWEIPLPEAVASARFDLVLVADCTYNPDSAPALVQTLVKLANTSQDCVVLLSMKVRHESELVFFDLMEKAGFLQKMKAMVPLPEVGCDPDDALVFVFHHHARNVAVDNDLLSQRKKSVFHFLPV</sequence>
<gene>
    <name evidence="1" type="ORF">PV09_05481</name>
</gene>
<accession>A0A0D1XLF7</accession>
<dbReference type="PANTHER" id="PTHR14614">
    <property type="entry name" value="HEPATOCELLULAR CARCINOMA-ASSOCIATED ANTIGEN"/>
    <property type="match status" value="1"/>
</dbReference>
<proteinExistence type="predicted"/>
<dbReference type="HOGENOM" id="CLU_036731_1_0_1"/>
<dbReference type="RefSeq" id="XP_016213130.1">
    <property type="nucleotide sequence ID" value="XM_016358991.1"/>
</dbReference>
<dbReference type="GO" id="GO:0008757">
    <property type="term" value="F:S-adenosylmethionine-dependent methyltransferase activity"/>
    <property type="evidence" value="ECO:0007669"/>
    <property type="project" value="UniProtKB-ARBA"/>
</dbReference>
<dbReference type="OrthoDB" id="413520at2759"/>
<protein>
    <submittedName>
        <fullName evidence="1">Uncharacterized protein</fullName>
    </submittedName>
</protein>
<dbReference type="VEuPathDB" id="FungiDB:PV09_05481"/>
<dbReference type="EMBL" id="KN847545">
    <property type="protein sequence ID" value="KIW03261.1"/>
    <property type="molecule type" value="Genomic_DNA"/>
</dbReference>
<organism evidence="1 2">
    <name type="scientific">Verruconis gallopava</name>
    <dbReference type="NCBI Taxonomy" id="253628"/>
    <lineage>
        <taxon>Eukaryota</taxon>
        <taxon>Fungi</taxon>
        <taxon>Dikarya</taxon>
        <taxon>Ascomycota</taxon>
        <taxon>Pezizomycotina</taxon>
        <taxon>Dothideomycetes</taxon>
        <taxon>Pleosporomycetidae</taxon>
        <taxon>Venturiales</taxon>
        <taxon>Sympoventuriaceae</taxon>
        <taxon>Verruconis</taxon>
    </lineage>
</organism>
<dbReference type="InterPro" id="IPR019410">
    <property type="entry name" value="Methyltransf_16"/>
</dbReference>